<proteinExistence type="inferred from homology"/>
<evidence type="ECO:0000313" key="6">
    <source>
        <dbReference type="EMBL" id="BBJ49854.1"/>
    </source>
</evidence>
<dbReference type="PANTHER" id="PTHR43649:SF31">
    <property type="entry name" value="SN-GLYCEROL-3-PHOSPHATE-BINDING PERIPLASMIC PROTEIN UGPB"/>
    <property type="match status" value="1"/>
</dbReference>
<dbReference type="Gene3D" id="3.40.190.10">
    <property type="entry name" value="Periplasmic binding protein-like II"/>
    <property type="match status" value="1"/>
</dbReference>
<evidence type="ECO:0008006" key="7">
    <source>
        <dbReference type="Google" id="ProtNLM"/>
    </source>
</evidence>
<sequence>MSATSNSNWDRRSVLRAAAGLAALGPLAACGSNTGRSGGGSSGESLVQYFHAYGEAGTEQAIRRYAKAYDKAAVTTQWITGTNFESKLFSALLTDNAPDVFEFHPQLQMIKSGQVAALDDIIDPVKDDFNPADITSHTVDGKVYGVRMIDDPQFFFYRKSLLEKAGTGVPRPWTNSPRPPPNSPPTRSRACSSATTWWRRTTPWSGRPAPISSTPRTRSRTTPTRWPRR</sequence>
<dbReference type="GO" id="GO:0030313">
    <property type="term" value="C:cell envelope"/>
    <property type="evidence" value="ECO:0007669"/>
    <property type="project" value="UniProtKB-SubCell"/>
</dbReference>
<protein>
    <recommendedName>
        <fullName evidence="7">Extracellular solute-binding protein</fullName>
    </recommendedName>
</protein>
<dbReference type="PANTHER" id="PTHR43649">
    <property type="entry name" value="ARABINOSE-BINDING PROTEIN-RELATED"/>
    <property type="match status" value="1"/>
</dbReference>
<evidence type="ECO:0000256" key="4">
    <source>
        <dbReference type="ARBA" id="ARBA00022729"/>
    </source>
</evidence>
<comment type="subcellular location">
    <subcellularLocation>
        <location evidence="1">Cell envelope</location>
    </subcellularLocation>
</comment>
<dbReference type="SUPFAM" id="SSF53850">
    <property type="entry name" value="Periplasmic binding protein-like II"/>
    <property type="match status" value="1"/>
</dbReference>
<evidence type="ECO:0000256" key="2">
    <source>
        <dbReference type="ARBA" id="ARBA00008520"/>
    </source>
</evidence>
<evidence type="ECO:0000256" key="3">
    <source>
        <dbReference type="ARBA" id="ARBA00022448"/>
    </source>
</evidence>
<dbReference type="InterPro" id="IPR006311">
    <property type="entry name" value="TAT_signal"/>
</dbReference>
<feature type="compositionally biased region" description="Polar residues" evidence="5">
    <location>
        <begin position="190"/>
        <end position="204"/>
    </location>
</feature>
<feature type="region of interest" description="Disordered" evidence="5">
    <location>
        <begin position="167"/>
        <end position="229"/>
    </location>
</feature>
<dbReference type="PROSITE" id="PS51318">
    <property type="entry name" value="TAT"/>
    <property type="match status" value="1"/>
</dbReference>
<dbReference type="InterPro" id="IPR050490">
    <property type="entry name" value="Bact_solute-bd_prot1"/>
</dbReference>
<reference evidence="6" key="1">
    <citation type="submission" date="2019-04" db="EMBL/GenBank/DDBJ databases">
        <title>Draft genome sequences of Streptomyces avermitilis MC3.</title>
        <authorList>
            <person name="Komaki H."/>
            <person name="Tamura T."/>
            <person name="Hosoyama A."/>
        </authorList>
    </citation>
    <scope>NUCLEOTIDE SEQUENCE</scope>
    <source>
        <strain evidence="6">MC3</strain>
    </source>
</reference>
<evidence type="ECO:0000256" key="5">
    <source>
        <dbReference type="SAM" id="MobiDB-lite"/>
    </source>
</evidence>
<accession>A0A499V6D3</accession>
<comment type="similarity">
    <text evidence="2">Belongs to the bacterial solute-binding protein 1 family.</text>
</comment>
<dbReference type="AlphaFoldDB" id="A0A499V6D3"/>
<evidence type="ECO:0000256" key="1">
    <source>
        <dbReference type="ARBA" id="ARBA00004196"/>
    </source>
</evidence>
<feature type="compositionally biased region" description="Low complexity" evidence="5">
    <location>
        <begin position="207"/>
        <end position="229"/>
    </location>
</feature>
<organism evidence="6">
    <name type="scientific">Streptomyces avermitilis</name>
    <dbReference type="NCBI Taxonomy" id="33903"/>
    <lineage>
        <taxon>Bacteria</taxon>
        <taxon>Bacillati</taxon>
        <taxon>Actinomycetota</taxon>
        <taxon>Actinomycetes</taxon>
        <taxon>Kitasatosporales</taxon>
        <taxon>Streptomycetaceae</taxon>
        <taxon>Streptomyces</taxon>
    </lineage>
</organism>
<keyword evidence="3" id="KW-0813">Transport</keyword>
<dbReference type="InterPro" id="IPR006059">
    <property type="entry name" value="SBP"/>
</dbReference>
<dbReference type="Pfam" id="PF01547">
    <property type="entry name" value="SBP_bac_1"/>
    <property type="match status" value="1"/>
</dbReference>
<dbReference type="EMBL" id="AP019621">
    <property type="protein sequence ID" value="BBJ49854.1"/>
    <property type="molecule type" value="Genomic_DNA"/>
</dbReference>
<name>A0A499V6D3_STRAX</name>
<gene>
    <name evidence="6" type="ORF">SAVMC3_24830</name>
</gene>
<keyword evidence="4" id="KW-0732">Signal</keyword>